<dbReference type="AlphaFoldDB" id="A0A7J0FUJ3"/>
<gene>
    <name evidence="1" type="ORF">Acr_15g0009770</name>
</gene>
<reference evidence="1 2" key="1">
    <citation type="submission" date="2019-07" db="EMBL/GenBank/DDBJ databases">
        <title>De Novo Assembly of kiwifruit Actinidia rufa.</title>
        <authorList>
            <person name="Sugita-Konishi S."/>
            <person name="Sato K."/>
            <person name="Mori E."/>
            <person name="Abe Y."/>
            <person name="Kisaki G."/>
            <person name="Hamano K."/>
            <person name="Suezawa K."/>
            <person name="Otani M."/>
            <person name="Fukuda T."/>
            <person name="Manabe T."/>
            <person name="Gomi K."/>
            <person name="Tabuchi M."/>
            <person name="Akimitsu K."/>
            <person name="Kataoka I."/>
        </authorList>
    </citation>
    <scope>NUCLEOTIDE SEQUENCE [LARGE SCALE GENOMIC DNA]</scope>
    <source>
        <strain evidence="2">cv. Fuchu</strain>
    </source>
</reference>
<dbReference type="EMBL" id="BJWL01000015">
    <property type="protein sequence ID" value="GFZ02369.1"/>
    <property type="molecule type" value="Genomic_DNA"/>
</dbReference>
<proteinExistence type="predicted"/>
<name>A0A7J0FUJ3_9ERIC</name>
<organism evidence="1 2">
    <name type="scientific">Actinidia rufa</name>
    <dbReference type="NCBI Taxonomy" id="165716"/>
    <lineage>
        <taxon>Eukaryota</taxon>
        <taxon>Viridiplantae</taxon>
        <taxon>Streptophyta</taxon>
        <taxon>Embryophyta</taxon>
        <taxon>Tracheophyta</taxon>
        <taxon>Spermatophyta</taxon>
        <taxon>Magnoliopsida</taxon>
        <taxon>eudicotyledons</taxon>
        <taxon>Gunneridae</taxon>
        <taxon>Pentapetalae</taxon>
        <taxon>asterids</taxon>
        <taxon>Ericales</taxon>
        <taxon>Actinidiaceae</taxon>
        <taxon>Actinidia</taxon>
    </lineage>
</organism>
<comment type="caution">
    <text evidence="1">The sequence shown here is derived from an EMBL/GenBank/DDBJ whole genome shotgun (WGS) entry which is preliminary data.</text>
</comment>
<dbReference type="Proteomes" id="UP000585474">
    <property type="component" value="Unassembled WGS sequence"/>
</dbReference>
<sequence length="97" mass="10991">MSTPTVSLASSVEIAWRGPTDSFYLGQEGSEITFGILMWRWNFIGLMSGDVHCLPWGEKEIECRQSSGTKKFSVVLNFARSSLKDSNREKEHSELFK</sequence>
<evidence type="ECO:0000313" key="2">
    <source>
        <dbReference type="Proteomes" id="UP000585474"/>
    </source>
</evidence>
<keyword evidence="2" id="KW-1185">Reference proteome</keyword>
<evidence type="ECO:0000313" key="1">
    <source>
        <dbReference type="EMBL" id="GFZ02369.1"/>
    </source>
</evidence>
<accession>A0A7J0FUJ3</accession>
<protein>
    <submittedName>
        <fullName evidence="1">Uncharacterized protein</fullName>
    </submittedName>
</protein>